<evidence type="ECO:0000256" key="9">
    <source>
        <dbReference type="SAM" id="MobiDB-lite"/>
    </source>
</evidence>
<evidence type="ECO:0000256" key="1">
    <source>
        <dbReference type="ARBA" id="ARBA00004141"/>
    </source>
</evidence>
<evidence type="ECO:0000256" key="10">
    <source>
        <dbReference type="SAM" id="Phobius"/>
    </source>
</evidence>
<keyword evidence="5" id="KW-0571">Peptide transport</keyword>
<dbReference type="GO" id="GO:0016020">
    <property type="term" value="C:membrane"/>
    <property type="evidence" value="ECO:0007669"/>
    <property type="project" value="UniProtKB-SubCell"/>
</dbReference>
<accession>A0A8H7UGN9</accession>
<feature type="transmembrane region" description="Helical" evidence="10">
    <location>
        <begin position="331"/>
        <end position="349"/>
    </location>
</feature>
<protein>
    <recommendedName>
        <fullName evidence="13">OPT family small oligopeptide transporter</fullName>
    </recommendedName>
</protein>
<dbReference type="NCBIfam" id="TIGR00728">
    <property type="entry name" value="OPT_sfam"/>
    <property type="match status" value="1"/>
</dbReference>
<evidence type="ECO:0000256" key="4">
    <source>
        <dbReference type="ARBA" id="ARBA00022692"/>
    </source>
</evidence>
<keyword evidence="8 10" id="KW-0472">Membrane</keyword>
<evidence type="ECO:0000256" key="7">
    <source>
        <dbReference type="ARBA" id="ARBA00022989"/>
    </source>
</evidence>
<evidence type="ECO:0000256" key="3">
    <source>
        <dbReference type="ARBA" id="ARBA00022448"/>
    </source>
</evidence>
<evidence type="ECO:0000256" key="5">
    <source>
        <dbReference type="ARBA" id="ARBA00022856"/>
    </source>
</evidence>
<dbReference type="AlphaFoldDB" id="A0A8H7UGN9"/>
<keyword evidence="3" id="KW-0813">Transport</keyword>
<evidence type="ECO:0000256" key="8">
    <source>
        <dbReference type="ARBA" id="ARBA00023136"/>
    </source>
</evidence>
<feature type="transmembrane region" description="Helical" evidence="10">
    <location>
        <begin position="463"/>
        <end position="482"/>
    </location>
</feature>
<dbReference type="Proteomes" id="UP000654370">
    <property type="component" value="Unassembled WGS sequence"/>
</dbReference>
<keyword evidence="12" id="KW-1185">Reference proteome</keyword>
<feature type="transmembrane region" description="Helical" evidence="10">
    <location>
        <begin position="641"/>
        <end position="661"/>
    </location>
</feature>
<dbReference type="PANTHER" id="PTHR22601">
    <property type="entry name" value="ISP4 LIKE PROTEIN"/>
    <property type="match status" value="1"/>
</dbReference>
<evidence type="ECO:0008006" key="13">
    <source>
        <dbReference type="Google" id="ProtNLM"/>
    </source>
</evidence>
<feature type="transmembrane region" description="Helical" evidence="10">
    <location>
        <begin position="305"/>
        <end position="324"/>
    </location>
</feature>
<feature type="transmembrane region" description="Helical" evidence="10">
    <location>
        <begin position="693"/>
        <end position="709"/>
    </location>
</feature>
<organism evidence="11 12">
    <name type="scientific">Mortierella isabellina</name>
    <name type="common">Filamentous fungus</name>
    <name type="synonym">Umbelopsis isabellina</name>
    <dbReference type="NCBI Taxonomy" id="91625"/>
    <lineage>
        <taxon>Eukaryota</taxon>
        <taxon>Fungi</taxon>
        <taxon>Fungi incertae sedis</taxon>
        <taxon>Mucoromycota</taxon>
        <taxon>Mucoromycotina</taxon>
        <taxon>Umbelopsidomycetes</taxon>
        <taxon>Umbelopsidales</taxon>
        <taxon>Umbelopsidaceae</taxon>
        <taxon>Umbelopsis</taxon>
    </lineage>
</organism>
<evidence type="ECO:0000256" key="2">
    <source>
        <dbReference type="ARBA" id="ARBA00008807"/>
    </source>
</evidence>
<name>A0A8H7UGN9_MORIS</name>
<evidence type="ECO:0000313" key="11">
    <source>
        <dbReference type="EMBL" id="KAG2180982.1"/>
    </source>
</evidence>
<sequence>MANDEQYKKNELEPETVNDVDNEKAVLDDLDQYYSDRKEKLDTLHQDTPHHNPDLADIIPEEGAKVGALDIDDDLRIIADMAVLDEDDPTLPSLTGRALFIGCLLAAFSASVNQLYTFKPVSISIYPAFLVLLSWFFGMLSAKFLPHHKFLNPGPWNMKEHVVATVTATSANYSAYATWILSAQTLYYVEQPSVAGGLFLVLATQIVGYGIAGLYRKFLVYPSAMIWPNTLPMVSLLRTASLATDDEARKRLKWFFIVFGCVFIYEFIPQYMFPLLGGFSIFCIAKSDSVLFQRLFGGTSVNEGLGLFSFSFDWTYLYNAGALYTPFWAQLNLYVGIAFAIILVPSLYYSNVWDAQLFPFLSLSLYAINSTDGTAYHYPQASVLNPDNTLNETLYQEVGQPRFATSFAASYVSLNIGVTASITHVALWYGKDIWRQFRKSLTEKANEDPHMQKMQAYKEVPAWWYYIIFVIGIALNIGLAYANKSALPWWGVIFAIALSTLLCLPLGVIQAISGTGFGLNVVAEMLCGFVLPGRPIANMYFKTLGFNTMYQATNMLSDLKIGHYLKVAPRAIFTSQILGTIVGSVLNYVVNQVITTSQRDILLSDTGNNIWNGATPQTLNSASITWGAVGPSIMYGPNSPYYIVLWGFVIGFFVPIPFWLLHKKFPKYGFQYINIPLICIGLCNWFPGGTSSWMFFGFLLSAWSQFYLKRYKKEWFASHNYLLSAALDGATSVMGFLLAFIVFGGGNGNVYDFPLWWGNDYEGFTDRCCANCPE</sequence>
<comment type="subcellular location">
    <subcellularLocation>
        <location evidence="1">Membrane</location>
        <topology evidence="1">Multi-pass membrane protein</topology>
    </subcellularLocation>
</comment>
<dbReference type="InterPro" id="IPR004813">
    <property type="entry name" value="OPT"/>
</dbReference>
<feature type="transmembrane region" description="Helical" evidence="10">
    <location>
        <begin position="254"/>
        <end position="272"/>
    </location>
</feature>
<feature type="transmembrane region" description="Helical" evidence="10">
    <location>
        <begin position="488"/>
        <end position="509"/>
    </location>
</feature>
<feature type="transmembrane region" description="Helical" evidence="10">
    <location>
        <begin position="408"/>
        <end position="429"/>
    </location>
</feature>
<reference evidence="11" key="1">
    <citation type="submission" date="2020-12" db="EMBL/GenBank/DDBJ databases">
        <title>Metabolic potential, ecology and presence of endohyphal bacteria is reflected in genomic diversity of Mucoromycotina.</title>
        <authorList>
            <person name="Muszewska A."/>
            <person name="Okrasinska A."/>
            <person name="Steczkiewicz K."/>
            <person name="Drgas O."/>
            <person name="Orlowska M."/>
            <person name="Perlinska-Lenart U."/>
            <person name="Aleksandrzak-Piekarczyk T."/>
            <person name="Szatraj K."/>
            <person name="Zielenkiewicz U."/>
            <person name="Pilsyk S."/>
            <person name="Malc E."/>
            <person name="Mieczkowski P."/>
            <person name="Kruszewska J.S."/>
            <person name="Biernat P."/>
            <person name="Pawlowska J."/>
        </authorList>
    </citation>
    <scope>NUCLEOTIDE SEQUENCE</scope>
    <source>
        <strain evidence="11">WA0000067209</strain>
    </source>
</reference>
<dbReference type="GO" id="GO:0035673">
    <property type="term" value="F:oligopeptide transmembrane transporter activity"/>
    <property type="evidence" value="ECO:0007669"/>
    <property type="project" value="InterPro"/>
</dbReference>
<feature type="transmembrane region" description="Helical" evidence="10">
    <location>
        <begin position="123"/>
        <end position="142"/>
    </location>
</feature>
<evidence type="ECO:0000313" key="12">
    <source>
        <dbReference type="Proteomes" id="UP000654370"/>
    </source>
</evidence>
<dbReference type="Pfam" id="PF03169">
    <property type="entry name" value="OPT"/>
    <property type="match status" value="1"/>
</dbReference>
<proteinExistence type="inferred from homology"/>
<dbReference type="InterPro" id="IPR004648">
    <property type="entry name" value="Oligpept_transpt"/>
</dbReference>
<evidence type="ECO:0000256" key="6">
    <source>
        <dbReference type="ARBA" id="ARBA00022927"/>
    </source>
</evidence>
<gene>
    <name evidence="11" type="ORF">INT43_008564</name>
</gene>
<dbReference type="OrthoDB" id="9986677at2759"/>
<comment type="caution">
    <text evidence="11">The sequence shown here is derived from an EMBL/GenBank/DDBJ whole genome shotgun (WGS) entry which is preliminary data.</text>
</comment>
<feature type="transmembrane region" description="Helical" evidence="10">
    <location>
        <begin position="721"/>
        <end position="743"/>
    </location>
</feature>
<comment type="similarity">
    <text evidence="2">Belongs to the oligopeptide OPT transporter family.</text>
</comment>
<keyword evidence="4 10" id="KW-0812">Transmembrane</keyword>
<keyword evidence="7 10" id="KW-1133">Transmembrane helix</keyword>
<keyword evidence="6" id="KW-0653">Protein transport</keyword>
<feature type="transmembrane region" description="Helical" evidence="10">
    <location>
        <begin position="521"/>
        <end position="541"/>
    </location>
</feature>
<feature type="compositionally biased region" description="Basic and acidic residues" evidence="9">
    <location>
        <begin position="1"/>
        <end position="12"/>
    </location>
</feature>
<feature type="region of interest" description="Disordered" evidence="9">
    <location>
        <begin position="1"/>
        <end position="22"/>
    </location>
</feature>
<feature type="transmembrane region" description="Helical" evidence="10">
    <location>
        <begin position="194"/>
        <end position="215"/>
    </location>
</feature>
<dbReference type="GO" id="GO:0015031">
    <property type="term" value="P:protein transport"/>
    <property type="evidence" value="ECO:0007669"/>
    <property type="project" value="UniProtKB-KW"/>
</dbReference>
<dbReference type="EMBL" id="JAEPQZ010000005">
    <property type="protein sequence ID" value="KAG2180982.1"/>
    <property type="molecule type" value="Genomic_DNA"/>
</dbReference>
<dbReference type="NCBIfam" id="TIGR00727">
    <property type="entry name" value="ISP4_OPT"/>
    <property type="match status" value="1"/>
</dbReference>